<dbReference type="AlphaFoldDB" id="A0A7J8FIM2"/>
<keyword evidence="2" id="KW-1185">Reference proteome</keyword>
<protein>
    <submittedName>
        <fullName evidence="1">Uncharacterized protein</fullName>
    </submittedName>
</protein>
<sequence length="122" mass="13526">MNAPAPLGLVRYSQSGGGVRASCLKLHDSRSPAAPSTFAHRRGAAKDFLWCLSRVEFFCVKDFCLARLGHPFPHFFGFSQGFYIHNPLAFPGFWLLQVSSLGNLLTFCFSVPKVLTSLAFLR</sequence>
<gene>
    <name evidence="1" type="ORF">HJG63_011985</name>
</gene>
<dbReference type="EMBL" id="JACASE010000007">
    <property type="protein sequence ID" value="KAF6447558.1"/>
    <property type="molecule type" value="Genomic_DNA"/>
</dbReference>
<reference evidence="1 2" key="1">
    <citation type="journal article" date="2020" name="Nature">
        <title>Six reference-quality genomes reveal evolution of bat adaptations.</title>
        <authorList>
            <person name="Jebb D."/>
            <person name="Huang Z."/>
            <person name="Pippel M."/>
            <person name="Hughes G.M."/>
            <person name="Lavrichenko K."/>
            <person name="Devanna P."/>
            <person name="Winkler S."/>
            <person name="Jermiin L.S."/>
            <person name="Skirmuntt E.C."/>
            <person name="Katzourakis A."/>
            <person name="Burkitt-Gray L."/>
            <person name="Ray D.A."/>
            <person name="Sullivan K.A.M."/>
            <person name="Roscito J.G."/>
            <person name="Kirilenko B.M."/>
            <person name="Davalos L.M."/>
            <person name="Corthals A.P."/>
            <person name="Power M.L."/>
            <person name="Jones G."/>
            <person name="Ransome R.D."/>
            <person name="Dechmann D.K.N."/>
            <person name="Locatelli A.G."/>
            <person name="Puechmaille S.J."/>
            <person name="Fedrigo O."/>
            <person name="Jarvis E.D."/>
            <person name="Hiller M."/>
            <person name="Vernes S.C."/>
            <person name="Myers E.W."/>
            <person name="Teeling E.C."/>
        </authorList>
    </citation>
    <scope>NUCLEOTIDE SEQUENCE [LARGE SCALE GENOMIC DNA]</scope>
    <source>
        <strain evidence="1">MRouAeg1</strain>
        <tissue evidence="1">Muscle</tissue>
    </source>
</reference>
<comment type="caution">
    <text evidence="1">The sequence shown here is derived from an EMBL/GenBank/DDBJ whole genome shotgun (WGS) entry which is preliminary data.</text>
</comment>
<accession>A0A7J8FIM2</accession>
<evidence type="ECO:0000313" key="1">
    <source>
        <dbReference type="EMBL" id="KAF6447558.1"/>
    </source>
</evidence>
<evidence type="ECO:0000313" key="2">
    <source>
        <dbReference type="Proteomes" id="UP000593571"/>
    </source>
</evidence>
<proteinExistence type="predicted"/>
<name>A0A7J8FIM2_ROUAE</name>
<organism evidence="1 2">
    <name type="scientific">Rousettus aegyptiacus</name>
    <name type="common">Egyptian fruit bat</name>
    <name type="synonym">Pteropus aegyptiacus</name>
    <dbReference type="NCBI Taxonomy" id="9407"/>
    <lineage>
        <taxon>Eukaryota</taxon>
        <taxon>Metazoa</taxon>
        <taxon>Chordata</taxon>
        <taxon>Craniata</taxon>
        <taxon>Vertebrata</taxon>
        <taxon>Euteleostomi</taxon>
        <taxon>Mammalia</taxon>
        <taxon>Eutheria</taxon>
        <taxon>Laurasiatheria</taxon>
        <taxon>Chiroptera</taxon>
        <taxon>Yinpterochiroptera</taxon>
        <taxon>Pteropodoidea</taxon>
        <taxon>Pteropodidae</taxon>
        <taxon>Rousettinae</taxon>
        <taxon>Rousettus</taxon>
    </lineage>
</organism>
<dbReference type="Proteomes" id="UP000593571">
    <property type="component" value="Unassembled WGS sequence"/>
</dbReference>